<dbReference type="GO" id="GO:0071468">
    <property type="term" value="P:cellular response to acidic pH"/>
    <property type="evidence" value="ECO:0007669"/>
    <property type="project" value="InterPro"/>
</dbReference>
<evidence type="ECO:0008006" key="3">
    <source>
        <dbReference type="Google" id="ProtNLM"/>
    </source>
</evidence>
<comment type="caution">
    <text evidence="1">The sequence shown here is derived from an EMBL/GenBank/DDBJ whole genome shotgun (WGS) entry which is preliminary data.</text>
</comment>
<sequence length="87" mass="9890">MELRSLASTESQLSEYFKNAGAQYTSEKEVIAIIYKQLAAVKLRVSNKDIILALLERLESEHDVVQLDIYRQALELIVQRAPEETAP</sequence>
<accession>A0A1X1DAQ1</accession>
<protein>
    <recommendedName>
        <fullName evidence="3">Histidine kinase</fullName>
    </recommendedName>
</protein>
<dbReference type="Proteomes" id="UP000193104">
    <property type="component" value="Unassembled WGS sequence"/>
</dbReference>
<gene>
    <name evidence="1" type="ORF">HA48_08230</name>
</gene>
<name>A0A1X1DAQ1_9GAMM</name>
<organism evidence="1 2">
    <name type="scientific">Pantoea wallisii</name>
    <dbReference type="NCBI Taxonomy" id="1076551"/>
    <lineage>
        <taxon>Bacteria</taxon>
        <taxon>Pseudomonadati</taxon>
        <taxon>Pseudomonadota</taxon>
        <taxon>Gammaproteobacteria</taxon>
        <taxon>Enterobacterales</taxon>
        <taxon>Erwiniaceae</taxon>
        <taxon>Pantoea</taxon>
    </lineage>
</organism>
<proteinExistence type="predicted"/>
<dbReference type="Pfam" id="PF10798">
    <property type="entry name" value="YmgB"/>
    <property type="match status" value="1"/>
</dbReference>
<dbReference type="InterPro" id="IPR024753">
    <property type="entry name" value="AriR"/>
</dbReference>
<keyword evidence="2" id="KW-1185">Reference proteome</keyword>
<evidence type="ECO:0000313" key="1">
    <source>
        <dbReference type="EMBL" id="ORM73718.1"/>
    </source>
</evidence>
<dbReference type="AlphaFoldDB" id="A0A1X1DAQ1"/>
<dbReference type="Gene3D" id="1.20.5.5260">
    <property type="match status" value="1"/>
</dbReference>
<dbReference type="EMBL" id="MLFS01000017">
    <property type="protein sequence ID" value="ORM73718.1"/>
    <property type="molecule type" value="Genomic_DNA"/>
</dbReference>
<evidence type="ECO:0000313" key="2">
    <source>
        <dbReference type="Proteomes" id="UP000193104"/>
    </source>
</evidence>
<reference evidence="1 2" key="1">
    <citation type="journal article" date="2017" name="Antonie Van Leeuwenhoek">
        <title>Phylogenomic resolution of the bacterial genus Pantoea and its relationship with Erwinia and Tatumella.</title>
        <authorList>
            <person name="Palmer M."/>
            <person name="Steenkamp E.T."/>
            <person name="Coetzee M.P."/>
            <person name="Chan W.Y."/>
            <person name="van Zyl E."/>
            <person name="De Maayer P."/>
            <person name="Coutinho T.A."/>
            <person name="Blom J."/>
            <person name="Smits T.H."/>
            <person name="Duffy B."/>
            <person name="Venter S.N."/>
        </authorList>
    </citation>
    <scope>NUCLEOTIDE SEQUENCE [LARGE SCALE GENOMIC DNA]</scope>
    <source>
        <strain evidence="1 2">LMG 26277</strain>
    </source>
</reference>
<dbReference type="OrthoDB" id="6628755at2"/>